<keyword evidence="3 11" id="KW-0328">Glycosyltransferase</keyword>
<evidence type="ECO:0000256" key="5">
    <source>
        <dbReference type="ARBA" id="ARBA00022692"/>
    </source>
</evidence>
<keyword evidence="1 11" id="KW-1003">Cell membrane</keyword>
<dbReference type="GO" id="GO:0008955">
    <property type="term" value="F:peptidoglycan glycosyltransferase activity"/>
    <property type="evidence" value="ECO:0007669"/>
    <property type="project" value="UniProtKB-UniRule"/>
</dbReference>
<dbReference type="PANTHER" id="PTHR30400:SF0">
    <property type="entry name" value="BIOSYNTHETIC PEPTIDOGLYCAN TRANSGLYCOSYLASE"/>
    <property type="match status" value="1"/>
</dbReference>
<keyword evidence="4 11" id="KW-0808">Transferase</keyword>
<evidence type="ECO:0000256" key="8">
    <source>
        <dbReference type="ARBA" id="ARBA00022989"/>
    </source>
</evidence>
<dbReference type="Gene3D" id="1.10.3810.10">
    <property type="entry name" value="Biosynthetic peptidoglycan transglycosylase-like"/>
    <property type="match status" value="1"/>
</dbReference>
<dbReference type="GO" id="GO:0009274">
    <property type="term" value="C:peptidoglycan-based cell wall"/>
    <property type="evidence" value="ECO:0007669"/>
    <property type="project" value="InterPro"/>
</dbReference>
<feature type="domain" description="Glycosyl transferase family 51" evidence="12">
    <location>
        <begin position="80"/>
        <end position="141"/>
    </location>
</feature>
<accession>A0AAW9QFZ6</accession>
<evidence type="ECO:0000256" key="1">
    <source>
        <dbReference type="ARBA" id="ARBA00022475"/>
    </source>
</evidence>
<gene>
    <name evidence="11" type="primary">mtgA</name>
    <name evidence="13" type="ORF">V4F39_10265</name>
</gene>
<dbReference type="InterPro" id="IPR036950">
    <property type="entry name" value="PBP_transglycosylase"/>
</dbReference>
<proteinExistence type="inferred from homology"/>
<dbReference type="InterPro" id="IPR023346">
    <property type="entry name" value="Lysozyme-like_dom_sf"/>
</dbReference>
<keyword evidence="10 11" id="KW-0961">Cell wall biogenesis/degradation</keyword>
<comment type="function">
    <text evidence="11">Peptidoglycan polymerase that catalyzes glycan chain elongation from lipid-linked precursors.</text>
</comment>
<comment type="similarity">
    <text evidence="11">Belongs to the glycosyltransferase 51 family.</text>
</comment>
<evidence type="ECO:0000256" key="9">
    <source>
        <dbReference type="ARBA" id="ARBA00023136"/>
    </source>
</evidence>
<comment type="catalytic activity">
    <reaction evidence="11">
        <text>[GlcNAc-(1-&gt;4)-Mur2Ac(oyl-L-Ala-gamma-D-Glu-L-Lys-D-Ala-D-Ala)](n)-di-trans,octa-cis-undecaprenyl diphosphate + beta-D-GlcNAc-(1-&gt;4)-Mur2Ac(oyl-L-Ala-gamma-D-Glu-L-Lys-D-Ala-D-Ala)-di-trans,octa-cis-undecaprenyl diphosphate = [GlcNAc-(1-&gt;4)-Mur2Ac(oyl-L-Ala-gamma-D-Glu-L-Lys-D-Ala-D-Ala)](n+1)-di-trans,octa-cis-undecaprenyl diphosphate + di-trans,octa-cis-undecaprenyl diphosphate + H(+)</text>
        <dbReference type="Rhea" id="RHEA:23708"/>
        <dbReference type="Rhea" id="RHEA-COMP:9602"/>
        <dbReference type="Rhea" id="RHEA-COMP:9603"/>
        <dbReference type="ChEBI" id="CHEBI:15378"/>
        <dbReference type="ChEBI" id="CHEBI:58405"/>
        <dbReference type="ChEBI" id="CHEBI:60033"/>
        <dbReference type="ChEBI" id="CHEBI:78435"/>
        <dbReference type="EC" id="2.4.99.28"/>
    </reaction>
</comment>
<evidence type="ECO:0000256" key="2">
    <source>
        <dbReference type="ARBA" id="ARBA00022519"/>
    </source>
</evidence>
<sequence length="278" mass="30730">MARRATADGAGARRAARRAERRRQAMKHLGRLLGLAVVCLIALQLYFVLRIALMAVVDPQSTSFQRSEARRLLGETGRIEWSQQWVPYDRIAPSLKRAVIASEDASFVDHGGVDWDAIEKAWDRNLRAEARAEKLNQQLQRQGKAAARTAAPAPQPRIVGGSTITQQLAKNLFLSPERTTLRKGQELAITYMLETLLGKQRILEIYLNNVEWGEGVFGAQAAARHYFRVDASQLGTLPAARLAVMLPAPKRFEKRPGSPYIVGRAGTVAARMGAVDLP</sequence>
<dbReference type="GO" id="GO:0016763">
    <property type="term" value="F:pentosyltransferase activity"/>
    <property type="evidence" value="ECO:0007669"/>
    <property type="project" value="InterPro"/>
</dbReference>
<evidence type="ECO:0000256" key="6">
    <source>
        <dbReference type="ARBA" id="ARBA00022960"/>
    </source>
</evidence>
<keyword evidence="14" id="KW-1185">Reference proteome</keyword>
<feature type="domain" description="Glycosyl transferase family 51" evidence="12">
    <location>
        <begin position="158"/>
        <end position="272"/>
    </location>
</feature>
<dbReference type="EMBL" id="JAZIBG010000024">
    <property type="protein sequence ID" value="MEF7614292.1"/>
    <property type="molecule type" value="Genomic_DNA"/>
</dbReference>
<keyword evidence="7 11" id="KW-0573">Peptidoglycan synthesis</keyword>
<dbReference type="Proteomes" id="UP001336250">
    <property type="component" value="Unassembled WGS sequence"/>
</dbReference>
<dbReference type="GO" id="GO:0008360">
    <property type="term" value="P:regulation of cell shape"/>
    <property type="evidence" value="ECO:0007669"/>
    <property type="project" value="UniProtKB-KW"/>
</dbReference>
<keyword evidence="6 11" id="KW-0133">Cell shape</keyword>
<dbReference type="HAMAP" id="MF_00766">
    <property type="entry name" value="PGT_MtgA"/>
    <property type="match status" value="1"/>
</dbReference>
<comment type="subcellular location">
    <subcellularLocation>
        <location evidence="11">Cell inner membrane</location>
        <topology evidence="11">Single-pass membrane protein</topology>
    </subcellularLocation>
</comment>
<comment type="pathway">
    <text evidence="11">Cell wall biogenesis; peptidoglycan biosynthesis.</text>
</comment>
<dbReference type="AlphaFoldDB" id="A0AAW9QFZ6"/>
<evidence type="ECO:0000313" key="13">
    <source>
        <dbReference type="EMBL" id="MEF7614292.1"/>
    </source>
</evidence>
<evidence type="ECO:0000313" key="14">
    <source>
        <dbReference type="Proteomes" id="UP001336250"/>
    </source>
</evidence>
<feature type="transmembrane region" description="Helical" evidence="11">
    <location>
        <begin position="32"/>
        <end position="57"/>
    </location>
</feature>
<reference evidence="13 14" key="1">
    <citation type="submission" date="2024-02" db="EMBL/GenBank/DDBJ databases">
        <title>Genome sequence of Aquincola sp. MAHUQ-54.</title>
        <authorList>
            <person name="Huq M.A."/>
        </authorList>
    </citation>
    <scope>NUCLEOTIDE SEQUENCE [LARGE SCALE GENOMIC DNA]</scope>
    <source>
        <strain evidence="13 14">MAHUQ-54</strain>
    </source>
</reference>
<dbReference type="InterPro" id="IPR001264">
    <property type="entry name" value="Glyco_trans_51"/>
</dbReference>
<keyword evidence="5 11" id="KW-0812">Transmembrane</keyword>
<evidence type="ECO:0000256" key="3">
    <source>
        <dbReference type="ARBA" id="ARBA00022676"/>
    </source>
</evidence>
<evidence type="ECO:0000256" key="11">
    <source>
        <dbReference type="HAMAP-Rule" id="MF_00766"/>
    </source>
</evidence>
<dbReference type="GO" id="GO:0071555">
    <property type="term" value="P:cell wall organization"/>
    <property type="evidence" value="ECO:0007669"/>
    <property type="project" value="UniProtKB-KW"/>
</dbReference>
<keyword evidence="9 11" id="KW-0472">Membrane</keyword>
<evidence type="ECO:0000259" key="12">
    <source>
        <dbReference type="Pfam" id="PF00912"/>
    </source>
</evidence>
<dbReference type="GO" id="GO:0005886">
    <property type="term" value="C:plasma membrane"/>
    <property type="evidence" value="ECO:0007669"/>
    <property type="project" value="UniProtKB-SubCell"/>
</dbReference>
<dbReference type="Pfam" id="PF00912">
    <property type="entry name" value="Transgly"/>
    <property type="match status" value="2"/>
</dbReference>
<comment type="caution">
    <text evidence="13">The sequence shown here is derived from an EMBL/GenBank/DDBJ whole genome shotgun (WGS) entry which is preliminary data.</text>
</comment>
<name>A0AAW9QFZ6_9BURK</name>
<evidence type="ECO:0000256" key="4">
    <source>
        <dbReference type="ARBA" id="ARBA00022679"/>
    </source>
</evidence>
<dbReference type="PANTHER" id="PTHR30400">
    <property type="entry name" value="MONOFUNCTIONAL BIOSYNTHETIC PEPTIDOGLYCAN TRANSGLYCOSYLASE"/>
    <property type="match status" value="1"/>
</dbReference>
<keyword evidence="8 11" id="KW-1133">Transmembrane helix</keyword>
<dbReference type="EC" id="2.4.99.28" evidence="11"/>
<dbReference type="InterPro" id="IPR011812">
    <property type="entry name" value="Pep_trsgly"/>
</dbReference>
<evidence type="ECO:0000256" key="7">
    <source>
        <dbReference type="ARBA" id="ARBA00022984"/>
    </source>
</evidence>
<keyword evidence="2 11" id="KW-0997">Cell inner membrane</keyword>
<dbReference type="SUPFAM" id="SSF53955">
    <property type="entry name" value="Lysozyme-like"/>
    <property type="match status" value="1"/>
</dbReference>
<organism evidence="13 14">
    <name type="scientific">Aquincola agrisoli</name>
    <dbReference type="NCBI Taxonomy" id="3119538"/>
    <lineage>
        <taxon>Bacteria</taxon>
        <taxon>Pseudomonadati</taxon>
        <taxon>Pseudomonadota</taxon>
        <taxon>Betaproteobacteria</taxon>
        <taxon>Burkholderiales</taxon>
        <taxon>Sphaerotilaceae</taxon>
        <taxon>Aquincola</taxon>
    </lineage>
</organism>
<protein>
    <recommendedName>
        <fullName evidence="11">Biosynthetic peptidoglycan transglycosylase</fullName>
        <ecNumber evidence="11">2.4.99.28</ecNumber>
    </recommendedName>
    <alternativeName>
        <fullName evidence="11">Glycan polymerase</fullName>
    </alternativeName>
    <alternativeName>
        <fullName evidence="11">Peptidoglycan glycosyltransferase MtgA</fullName>
        <shortName evidence="11">PGT</shortName>
    </alternativeName>
</protein>
<dbReference type="GO" id="GO:0009252">
    <property type="term" value="P:peptidoglycan biosynthetic process"/>
    <property type="evidence" value="ECO:0007669"/>
    <property type="project" value="UniProtKB-UniRule"/>
</dbReference>
<evidence type="ECO:0000256" key="10">
    <source>
        <dbReference type="ARBA" id="ARBA00023316"/>
    </source>
</evidence>